<keyword evidence="4" id="KW-1185">Reference proteome</keyword>
<evidence type="ECO:0000259" key="2">
    <source>
        <dbReference type="Pfam" id="PF01370"/>
    </source>
</evidence>
<dbReference type="EMBL" id="JADEXQ010000008">
    <property type="protein sequence ID" value="MBE9028899.1"/>
    <property type="molecule type" value="Genomic_DNA"/>
</dbReference>
<comment type="caution">
    <text evidence="3">The sequence shown here is derived from an EMBL/GenBank/DDBJ whole genome shotgun (WGS) entry which is preliminary data.</text>
</comment>
<dbReference type="InterPro" id="IPR036291">
    <property type="entry name" value="NAD(P)-bd_dom_sf"/>
</dbReference>
<dbReference type="Gene3D" id="3.40.50.720">
    <property type="entry name" value="NAD(P)-binding Rossmann-like Domain"/>
    <property type="match status" value="1"/>
</dbReference>
<protein>
    <submittedName>
        <fullName evidence="3">SDR family oxidoreductase</fullName>
    </submittedName>
</protein>
<dbReference type="AlphaFoldDB" id="A0A928VN39"/>
<dbReference type="RefSeq" id="WP_264323722.1">
    <property type="nucleotide sequence ID" value="NZ_JADEXQ010000008.1"/>
</dbReference>
<accession>A0A928VN39</accession>
<dbReference type="InterPro" id="IPR001509">
    <property type="entry name" value="Epimerase_deHydtase"/>
</dbReference>
<comment type="similarity">
    <text evidence="1">Belongs to the NAD(P)-dependent epimerase/dehydratase family.</text>
</comment>
<gene>
    <name evidence="3" type="ORF">IQ266_03875</name>
</gene>
<feature type="domain" description="NAD-dependent epimerase/dehydratase" evidence="2">
    <location>
        <begin position="3"/>
        <end position="232"/>
    </location>
</feature>
<sequence>MNILITGANGFVGQAVCQRILAQYPEIGSIYAVCRRPSLPQSLLDQPQIQPVIVQSLAELAASTQLLSQVDCIIHLAARVHQMNDQSADPLAEFRAVNTAAPCQLAQAAARAGVRRFIYLSSIKVHGEASSAVEAYAESDQLRPSDPYGISKWEAEVQLQQIALQTGLEVVILRPPLVYGPMVKANFLQMLRVVQRRIPLPLGAVQNRRSLVYVGNLADAIIVSAQHPAAANQTFLVSDGEDLSTPQLLRRIARSFNQSPRLLSLPVGLLQLIARLTGKSAAVSRLIGSLVVDSHKIQQTLAWQPPYTVDQGLQATVDWLKAKA</sequence>
<dbReference type="PANTHER" id="PTHR43000">
    <property type="entry name" value="DTDP-D-GLUCOSE 4,6-DEHYDRATASE-RELATED"/>
    <property type="match status" value="1"/>
</dbReference>
<dbReference type="Proteomes" id="UP000625316">
    <property type="component" value="Unassembled WGS sequence"/>
</dbReference>
<evidence type="ECO:0000313" key="3">
    <source>
        <dbReference type="EMBL" id="MBE9028899.1"/>
    </source>
</evidence>
<name>A0A928VN39_9CYAN</name>
<proteinExistence type="inferred from homology"/>
<organism evidence="3 4">
    <name type="scientific">Romeriopsis navalis LEGE 11480</name>
    <dbReference type="NCBI Taxonomy" id="2777977"/>
    <lineage>
        <taxon>Bacteria</taxon>
        <taxon>Bacillati</taxon>
        <taxon>Cyanobacteriota</taxon>
        <taxon>Cyanophyceae</taxon>
        <taxon>Leptolyngbyales</taxon>
        <taxon>Leptolyngbyaceae</taxon>
        <taxon>Romeriopsis</taxon>
        <taxon>Romeriopsis navalis</taxon>
    </lineage>
</organism>
<reference evidence="3" key="1">
    <citation type="submission" date="2020-10" db="EMBL/GenBank/DDBJ databases">
        <authorList>
            <person name="Castelo-Branco R."/>
            <person name="Eusebio N."/>
            <person name="Adriana R."/>
            <person name="Vieira A."/>
            <person name="Brugerolle De Fraissinette N."/>
            <person name="Rezende De Castro R."/>
            <person name="Schneider M.P."/>
            <person name="Vasconcelos V."/>
            <person name="Leao P.N."/>
        </authorList>
    </citation>
    <scope>NUCLEOTIDE SEQUENCE</scope>
    <source>
        <strain evidence="3">LEGE 11480</strain>
    </source>
</reference>
<dbReference type="CDD" id="cd05232">
    <property type="entry name" value="UDP_G4E_4_SDR_e"/>
    <property type="match status" value="1"/>
</dbReference>
<dbReference type="Pfam" id="PF01370">
    <property type="entry name" value="Epimerase"/>
    <property type="match status" value="1"/>
</dbReference>
<dbReference type="SUPFAM" id="SSF51735">
    <property type="entry name" value="NAD(P)-binding Rossmann-fold domains"/>
    <property type="match status" value="1"/>
</dbReference>
<evidence type="ECO:0000256" key="1">
    <source>
        <dbReference type="ARBA" id="ARBA00007637"/>
    </source>
</evidence>
<evidence type="ECO:0000313" key="4">
    <source>
        <dbReference type="Proteomes" id="UP000625316"/>
    </source>
</evidence>